<dbReference type="InterPro" id="IPR004843">
    <property type="entry name" value="Calcineurin-like_PHP"/>
</dbReference>
<dbReference type="EMBL" id="JBBKZT010000018">
    <property type="protein sequence ID" value="MEJ8850999.1"/>
    <property type="molecule type" value="Genomic_DNA"/>
</dbReference>
<organism evidence="6 7">
    <name type="scientific">Variovorax rhizosphaerae</name>
    <dbReference type="NCBI Taxonomy" id="1836200"/>
    <lineage>
        <taxon>Bacteria</taxon>
        <taxon>Pseudomonadati</taxon>
        <taxon>Pseudomonadota</taxon>
        <taxon>Betaproteobacteria</taxon>
        <taxon>Burkholderiales</taxon>
        <taxon>Comamonadaceae</taxon>
        <taxon>Variovorax</taxon>
    </lineage>
</organism>
<reference evidence="6 7" key="1">
    <citation type="submission" date="2024-03" db="EMBL/GenBank/DDBJ databases">
        <title>Novel species of the genus Variovorax.</title>
        <authorList>
            <person name="Liu Q."/>
            <person name="Xin Y.-H."/>
        </authorList>
    </citation>
    <scope>NUCLEOTIDE SEQUENCE [LARGE SCALE GENOMIC DNA]</scope>
    <source>
        <strain evidence="6 7">KACC 18900</strain>
    </source>
</reference>
<dbReference type="InterPro" id="IPR050884">
    <property type="entry name" value="CNP_phosphodiesterase-III"/>
</dbReference>
<evidence type="ECO:0000256" key="1">
    <source>
        <dbReference type="ARBA" id="ARBA00022723"/>
    </source>
</evidence>
<dbReference type="SUPFAM" id="SSF56300">
    <property type="entry name" value="Metallo-dependent phosphatases"/>
    <property type="match status" value="1"/>
</dbReference>
<keyword evidence="3" id="KW-0408">Iron</keyword>
<evidence type="ECO:0000256" key="3">
    <source>
        <dbReference type="ARBA" id="ARBA00023004"/>
    </source>
</evidence>
<keyword evidence="2" id="KW-0378">Hydrolase</keyword>
<accession>A0ABU8WVS2</accession>
<evidence type="ECO:0000256" key="2">
    <source>
        <dbReference type="ARBA" id="ARBA00022801"/>
    </source>
</evidence>
<dbReference type="PANTHER" id="PTHR42988">
    <property type="entry name" value="PHOSPHOHYDROLASE"/>
    <property type="match status" value="1"/>
</dbReference>
<evidence type="ECO:0000256" key="4">
    <source>
        <dbReference type="ARBA" id="ARBA00025742"/>
    </source>
</evidence>
<name>A0ABU8WVS2_9BURK</name>
<gene>
    <name evidence="6" type="ORF">WKW82_30465</name>
</gene>
<dbReference type="InterPro" id="IPR029052">
    <property type="entry name" value="Metallo-depent_PP-like"/>
</dbReference>
<dbReference type="Pfam" id="PF00149">
    <property type="entry name" value="Metallophos"/>
    <property type="match status" value="1"/>
</dbReference>
<proteinExistence type="inferred from homology"/>
<evidence type="ECO:0000259" key="5">
    <source>
        <dbReference type="Pfam" id="PF00149"/>
    </source>
</evidence>
<protein>
    <submittedName>
        <fullName evidence="6">Metallophosphoesterase</fullName>
    </submittedName>
</protein>
<comment type="caution">
    <text evidence="6">The sequence shown here is derived from an EMBL/GenBank/DDBJ whole genome shotgun (WGS) entry which is preliminary data.</text>
</comment>
<evidence type="ECO:0000313" key="7">
    <source>
        <dbReference type="Proteomes" id="UP001385892"/>
    </source>
</evidence>
<evidence type="ECO:0000313" key="6">
    <source>
        <dbReference type="EMBL" id="MEJ8850999.1"/>
    </source>
</evidence>
<feature type="domain" description="Calcineurin-like phosphoesterase" evidence="5">
    <location>
        <begin position="4"/>
        <end position="191"/>
    </location>
</feature>
<dbReference type="RefSeq" id="WP_340346495.1">
    <property type="nucleotide sequence ID" value="NZ_JBBKZT010000018.1"/>
</dbReference>
<sequence length="276" mass="29889">MTVLLQVSDPHFGTEQAPVVRALEQFAHAQRPDLVVLSGDITQRATRAQFQAARAFVDRLGAPSLLAIPGNHDIPLFALATRLLNPYGRYREAFGPLMEPVFESPDCLVVGVNTTRWYRHEDGEVSASQVEQVARALALATANQLRVVVVHQPVAVTRPEDASNRLHGRDAAIARWCAAGADLVLGGHIHLPFVRPLLLDFPDCGRSAWAVQAGTAVSTRVRRGAPNSVNLIRWAGGLPRSCVVERWDCAGDMARFELVGADTLPLGGVPSPDHGR</sequence>
<keyword evidence="7" id="KW-1185">Reference proteome</keyword>
<dbReference type="Proteomes" id="UP001385892">
    <property type="component" value="Unassembled WGS sequence"/>
</dbReference>
<dbReference type="PANTHER" id="PTHR42988:SF2">
    <property type="entry name" value="CYCLIC NUCLEOTIDE PHOSPHODIESTERASE CBUA0032-RELATED"/>
    <property type="match status" value="1"/>
</dbReference>
<dbReference type="Gene3D" id="3.60.21.10">
    <property type="match status" value="1"/>
</dbReference>
<keyword evidence="1" id="KW-0479">Metal-binding</keyword>
<comment type="similarity">
    <text evidence="4">Belongs to the cyclic nucleotide phosphodiesterase class-III family.</text>
</comment>